<sequence>MKCKMNIKKRKFLVNFAFVVASLLACKNSYSQVPTTSLEAIEFGIHEQEDRAKEFQKKIEPQVDILKPQEIKPVPLELPKEDQCYKINKINFIDNQNDLFFWFESYVKPYLSTCIGVEGIQQIVNVLNNSLIEKGYITSRVAVPEQNLTDGVLDFKVMIGKIAAIRMVEQGDLTRSEDTNWGIWQNAFPIKSGDVLNIRDIEQGVEQMKRLPSQKVTTKIEPGENPNFSIVIIEREKIKFTSRIRFGTTVDNSGSKSLGRTQLSSFLAFDNLLGISDLLSASSMSNVENLTQYNMSQSLTLSYSIPFYYHLFSVSNSYNRFGQTLKLTTANELSRGNSNKTDYRWDYTPFRSASAKIGIYSLLSIRRAESFISDREIITQRRKTTNIEVGASVKKMYSRSNFTTQVAYREGTGWFGAESDFQKTESNQMTIRPKIFTAQFNFNYLFTPWEKKIQFSSNHRLQYTKDKTTATDQFSIGGRNTVRGFDGDVILLSENGYLVRNDFTMPLGFLSHLGNYNTYLALDYGYVWGPNSNELVGRNLGGTALGLQGQFSIFQFDIALATPILKPKDFKSNTWNLYLSLSGNI</sequence>
<dbReference type="PANTHER" id="PTHR34597:SF3">
    <property type="entry name" value="OUTER MEMBRANE TRANSPORTER CDIB"/>
    <property type="match status" value="1"/>
</dbReference>
<evidence type="ECO:0000259" key="6">
    <source>
        <dbReference type="Pfam" id="PF08479"/>
    </source>
</evidence>
<gene>
    <name evidence="8" type="ORF">DCC88_04735</name>
</gene>
<evidence type="ECO:0000256" key="1">
    <source>
        <dbReference type="ARBA" id="ARBA00022452"/>
    </source>
</evidence>
<feature type="domain" description="Polypeptide-transport-associated ShlB-type" evidence="6">
    <location>
        <begin position="86"/>
        <end position="160"/>
    </location>
</feature>
<dbReference type="AlphaFoldDB" id="A0A369KRS0"/>
<dbReference type="GO" id="GO:0046819">
    <property type="term" value="P:protein secretion by the type V secretion system"/>
    <property type="evidence" value="ECO:0007669"/>
    <property type="project" value="TreeGrafter"/>
</dbReference>
<dbReference type="InterPro" id="IPR027282">
    <property type="entry name" value="TPS"/>
</dbReference>
<comment type="caution">
    <text evidence="8">The sequence shown here is derived from an EMBL/GenBank/DDBJ whole genome shotgun (WGS) entry which is preliminary data.</text>
</comment>
<evidence type="ECO:0000313" key="9">
    <source>
        <dbReference type="Proteomes" id="UP000253934"/>
    </source>
</evidence>
<reference evidence="8" key="1">
    <citation type="submission" date="2018-04" db="EMBL/GenBank/DDBJ databases">
        <title>Draft genome sequence of the Candidatus Spirobacillus cienkowskii, a pathogen of freshwater Daphnia species, reconstructed from hemolymph metagenomic reads.</title>
        <authorList>
            <person name="Bresciani L."/>
            <person name="Lemos L.N."/>
            <person name="Wale N."/>
            <person name="Lin J.Y."/>
            <person name="Fernandes G.R."/>
            <person name="Duffy M.A."/>
            <person name="Rodrigues J.M."/>
        </authorList>
    </citation>
    <scope>NUCLEOTIDE SEQUENCE [LARGE SCALE GENOMIC DNA]</scope>
    <source>
        <strain evidence="8">Binning01</strain>
    </source>
</reference>
<keyword evidence="1" id="KW-1134">Transmembrane beta strand</keyword>
<dbReference type="PIRSF" id="PIRSF029745">
    <property type="entry name" value="FhaC"/>
    <property type="match status" value="1"/>
</dbReference>
<dbReference type="Proteomes" id="UP000253934">
    <property type="component" value="Unassembled WGS sequence"/>
</dbReference>
<keyword evidence="2" id="KW-0812">Transmembrane</keyword>
<accession>A0A369KRS0</accession>
<evidence type="ECO:0000259" key="7">
    <source>
        <dbReference type="Pfam" id="PF17287"/>
    </source>
</evidence>
<dbReference type="PANTHER" id="PTHR34597">
    <property type="entry name" value="SLR1661 PROTEIN"/>
    <property type="match status" value="1"/>
</dbReference>
<name>A0A369KRS0_9BACT</name>
<organism evidence="8 9">
    <name type="scientific">Spirobacillus cienkowskii</name>
    <dbReference type="NCBI Taxonomy" id="495820"/>
    <lineage>
        <taxon>Bacteria</taxon>
        <taxon>Pseudomonadati</taxon>
        <taxon>Bdellovibrionota</taxon>
        <taxon>Oligoflexia</taxon>
        <taxon>Silvanigrellales</taxon>
        <taxon>Spirobacillus</taxon>
    </lineage>
</organism>
<evidence type="ECO:0000256" key="2">
    <source>
        <dbReference type="ARBA" id="ARBA00022692"/>
    </source>
</evidence>
<dbReference type="InterPro" id="IPR051544">
    <property type="entry name" value="TPS_OM_transporter"/>
</dbReference>
<protein>
    <submittedName>
        <fullName evidence="8">ShlB/FhaC/HecB family hemolysin secretion/activation protein</fullName>
    </submittedName>
</protein>
<keyword evidence="4" id="KW-0732">Signal</keyword>
<feature type="chain" id="PRO_5016934400" evidence="4">
    <location>
        <begin position="32"/>
        <end position="585"/>
    </location>
</feature>
<proteinExistence type="predicted"/>
<evidence type="ECO:0000256" key="3">
    <source>
        <dbReference type="ARBA" id="ARBA00023237"/>
    </source>
</evidence>
<dbReference type="GO" id="GO:0098046">
    <property type="term" value="C:type V protein secretion system complex"/>
    <property type="evidence" value="ECO:0007669"/>
    <property type="project" value="TreeGrafter"/>
</dbReference>
<keyword evidence="9" id="KW-1185">Reference proteome</keyword>
<feature type="domain" description="ShlB POTRA" evidence="7">
    <location>
        <begin position="175"/>
        <end position="222"/>
    </location>
</feature>
<dbReference type="Pfam" id="PF03865">
    <property type="entry name" value="ShlB"/>
    <property type="match status" value="1"/>
</dbReference>
<keyword evidence="1" id="KW-0472">Membrane</keyword>
<dbReference type="Gene3D" id="3.10.20.310">
    <property type="entry name" value="membrane protein fhac"/>
    <property type="match status" value="1"/>
</dbReference>
<keyword evidence="3" id="KW-0998">Cell outer membrane</keyword>
<dbReference type="EMBL" id="QOVW01000060">
    <property type="protein sequence ID" value="RDB36438.1"/>
    <property type="molecule type" value="Genomic_DNA"/>
</dbReference>
<dbReference type="Gene3D" id="2.40.160.50">
    <property type="entry name" value="membrane protein fhac: a member of the omp85/tpsb transporter family"/>
    <property type="match status" value="1"/>
</dbReference>
<evidence type="ECO:0000259" key="5">
    <source>
        <dbReference type="Pfam" id="PF03865"/>
    </source>
</evidence>
<dbReference type="InterPro" id="IPR035251">
    <property type="entry name" value="ShlB_POTRA"/>
</dbReference>
<dbReference type="InterPro" id="IPR013686">
    <property type="entry name" value="Polypept-transport_assoc_ShlB"/>
</dbReference>
<feature type="signal peptide" evidence="4">
    <location>
        <begin position="1"/>
        <end position="31"/>
    </location>
</feature>
<dbReference type="GO" id="GO:0008320">
    <property type="term" value="F:protein transmembrane transporter activity"/>
    <property type="evidence" value="ECO:0007669"/>
    <property type="project" value="TreeGrafter"/>
</dbReference>
<dbReference type="InterPro" id="IPR005565">
    <property type="entry name" value="Hemolysn_activator_HlyB_C"/>
</dbReference>
<dbReference type="PROSITE" id="PS51257">
    <property type="entry name" value="PROKAR_LIPOPROTEIN"/>
    <property type="match status" value="1"/>
</dbReference>
<dbReference type="Pfam" id="PF08479">
    <property type="entry name" value="POTRA_2"/>
    <property type="match status" value="1"/>
</dbReference>
<evidence type="ECO:0000256" key="4">
    <source>
        <dbReference type="SAM" id="SignalP"/>
    </source>
</evidence>
<feature type="domain" description="Haemolysin activator HlyB C-terminal" evidence="5">
    <location>
        <begin position="229"/>
        <end position="549"/>
    </location>
</feature>
<evidence type="ECO:0000313" key="8">
    <source>
        <dbReference type="EMBL" id="RDB36438.1"/>
    </source>
</evidence>
<dbReference type="Pfam" id="PF17287">
    <property type="entry name" value="POTRA_3"/>
    <property type="match status" value="1"/>
</dbReference>